<evidence type="ECO:0000313" key="2">
    <source>
        <dbReference type="EMBL" id="CAD9085064.1"/>
    </source>
</evidence>
<reference evidence="2" key="1">
    <citation type="submission" date="2021-01" db="EMBL/GenBank/DDBJ databases">
        <authorList>
            <person name="Corre E."/>
            <person name="Pelletier E."/>
            <person name="Niang G."/>
            <person name="Scheremetjew M."/>
            <person name="Finn R."/>
            <person name="Kale V."/>
            <person name="Holt S."/>
            <person name="Cochrane G."/>
            <person name="Meng A."/>
            <person name="Brown T."/>
            <person name="Cohen L."/>
        </authorList>
    </citation>
    <scope>NUCLEOTIDE SEQUENCE</scope>
    <source>
        <strain evidence="2">WS</strain>
    </source>
</reference>
<organism evidence="2">
    <name type="scientific">Percolomonas cosmopolitus</name>
    <dbReference type="NCBI Taxonomy" id="63605"/>
    <lineage>
        <taxon>Eukaryota</taxon>
        <taxon>Discoba</taxon>
        <taxon>Heterolobosea</taxon>
        <taxon>Tetramitia</taxon>
        <taxon>Eutetramitia</taxon>
        <taxon>Percolomonadidae</taxon>
        <taxon>Percolomonas</taxon>
    </lineage>
</organism>
<accession>A0A7S1KTL1</accession>
<evidence type="ECO:0000256" key="1">
    <source>
        <dbReference type="SAM" id="MobiDB-lite"/>
    </source>
</evidence>
<protein>
    <submittedName>
        <fullName evidence="2">Uncharacterized protein</fullName>
    </submittedName>
</protein>
<dbReference type="AlphaFoldDB" id="A0A7S1KTL1"/>
<proteinExistence type="predicted"/>
<feature type="region of interest" description="Disordered" evidence="1">
    <location>
        <begin position="11"/>
        <end position="54"/>
    </location>
</feature>
<feature type="compositionally biased region" description="Polar residues" evidence="1">
    <location>
        <begin position="16"/>
        <end position="54"/>
    </location>
</feature>
<feature type="region of interest" description="Disordered" evidence="1">
    <location>
        <begin position="90"/>
        <end position="117"/>
    </location>
</feature>
<name>A0A7S1KTL1_9EUKA</name>
<sequence length="117" mass="13145">MCFHFQFCDHQKEPQHNTMPSNNNYPGNETKSPNNNARLANGQEEQPSMLTKAQRQIEEGIWTANDKLQAAATTIQKKLRGHNTIIHEAKGQNDSNNCSGRESGKQAAKADNYPFCE</sequence>
<dbReference type="EMBL" id="HBGD01010136">
    <property type="protein sequence ID" value="CAD9085064.1"/>
    <property type="molecule type" value="Transcribed_RNA"/>
</dbReference>
<gene>
    <name evidence="2" type="ORF">PCOS0759_LOCUS8318</name>
</gene>